<organism evidence="2 3">
    <name type="scientific">Streptococcus sobrinus W1703</name>
    <dbReference type="NCBI Taxonomy" id="1227275"/>
    <lineage>
        <taxon>Bacteria</taxon>
        <taxon>Bacillati</taxon>
        <taxon>Bacillota</taxon>
        <taxon>Bacilli</taxon>
        <taxon>Lactobacillales</taxon>
        <taxon>Streptococcaceae</taxon>
        <taxon>Streptococcus</taxon>
    </lineage>
</organism>
<comment type="caution">
    <text evidence="2">The sequence shown here is derived from an EMBL/GenBank/DDBJ whole genome shotgun (WGS) entry which is preliminary data.</text>
</comment>
<gene>
    <name evidence="2" type="ORF">HMPREF1557_00688</name>
</gene>
<sequence>MKIKNETGQRCQPLDSRPLRGGEQEDCLALSLVVGLIRPDFSDSRPALLT</sequence>
<dbReference type="HOGENOM" id="CLU_3123403_0_0_9"/>
<proteinExistence type="predicted"/>
<dbReference type="EMBL" id="AWVA01000036">
    <property type="protein sequence ID" value="ERJ77675.1"/>
    <property type="molecule type" value="Genomic_DNA"/>
</dbReference>
<reference evidence="2 3" key="1">
    <citation type="submission" date="2013-06" db="EMBL/GenBank/DDBJ databases">
        <authorList>
            <person name="Weinstock G."/>
            <person name="Sodergren E."/>
            <person name="Lobos E.A."/>
            <person name="Fulton L."/>
            <person name="Fulton R."/>
            <person name="Courtney L."/>
            <person name="Fronick C."/>
            <person name="O'Laughlin M."/>
            <person name="Godfrey J."/>
            <person name="Wilson R.M."/>
            <person name="Miner T."/>
            <person name="Farmer C."/>
            <person name="Delehaunty K."/>
            <person name="Cordes M."/>
            <person name="Minx P."/>
            <person name="Tomlinson C."/>
            <person name="Chen J."/>
            <person name="Wollam A."/>
            <person name="Pepin K.H."/>
            <person name="Bhonagiri V."/>
            <person name="Zhang X."/>
            <person name="Warren W."/>
            <person name="Mitreva M."/>
            <person name="Mardis E.R."/>
            <person name="Wilson R.K."/>
        </authorList>
    </citation>
    <scope>NUCLEOTIDE SEQUENCE [LARGE SCALE GENOMIC DNA]</scope>
    <source>
        <strain evidence="2 3">W1703</strain>
    </source>
</reference>
<feature type="region of interest" description="Disordered" evidence="1">
    <location>
        <begin position="1"/>
        <end position="21"/>
    </location>
</feature>
<name>U2JD17_9STRE</name>
<evidence type="ECO:0000256" key="1">
    <source>
        <dbReference type="SAM" id="MobiDB-lite"/>
    </source>
</evidence>
<evidence type="ECO:0000313" key="2">
    <source>
        <dbReference type="EMBL" id="ERJ77675.1"/>
    </source>
</evidence>
<evidence type="ECO:0000313" key="3">
    <source>
        <dbReference type="Proteomes" id="UP000016617"/>
    </source>
</evidence>
<dbReference type="Proteomes" id="UP000016617">
    <property type="component" value="Unassembled WGS sequence"/>
</dbReference>
<protein>
    <submittedName>
        <fullName evidence="2">Uncharacterized protein</fullName>
    </submittedName>
</protein>
<dbReference type="AlphaFoldDB" id="U2JD17"/>
<accession>U2JD17</accession>